<evidence type="ECO:0008006" key="5">
    <source>
        <dbReference type="Google" id="ProtNLM"/>
    </source>
</evidence>
<evidence type="ECO:0000313" key="3">
    <source>
        <dbReference type="EMBL" id="KAK6631750.1"/>
    </source>
</evidence>
<dbReference type="InterPro" id="IPR031578">
    <property type="entry name" value="TipE"/>
</dbReference>
<feature type="transmembrane region" description="Helical" evidence="2">
    <location>
        <begin position="41"/>
        <end position="66"/>
    </location>
</feature>
<name>A0AAN8S3P4_POLSC</name>
<organism evidence="3 4">
    <name type="scientific">Polyplax serrata</name>
    <name type="common">Common mouse louse</name>
    <dbReference type="NCBI Taxonomy" id="468196"/>
    <lineage>
        <taxon>Eukaryota</taxon>
        <taxon>Metazoa</taxon>
        <taxon>Ecdysozoa</taxon>
        <taxon>Arthropoda</taxon>
        <taxon>Hexapoda</taxon>
        <taxon>Insecta</taxon>
        <taxon>Pterygota</taxon>
        <taxon>Neoptera</taxon>
        <taxon>Paraneoptera</taxon>
        <taxon>Psocodea</taxon>
        <taxon>Troctomorpha</taxon>
        <taxon>Phthiraptera</taxon>
        <taxon>Anoplura</taxon>
        <taxon>Polyplacidae</taxon>
        <taxon>Polyplax</taxon>
    </lineage>
</organism>
<feature type="transmembrane region" description="Helical" evidence="2">
    <location>
        <begin position="203"/>
        <end position="225"/>
    </location>
</feature>
<feature type="compositionally biased region" description="Acidic residues" evidence="1">
    <location>
        <begin position="248"/>
        <end position="259"/>
    </location>
</feature>
<protein>
    <recommendedName>
        <fullName evidence="5">Protein tipE</fullName>
    </recommendedName>
</protein>
<dbReference type="Pfam" id="PF16972">
    <property type="entry name" value="TipE"/>
    <property type="match status" value="2"/>
</dbReference>
<dbReference type="GO" id="GO:0017080">
    <property type="term" value="F:sodium channel regulator activity"/>
    <property type="evidence" value="ECO:0007669"/>
    <property type="project" value="TreeGrafter"/>
</dbReference>
<dbReference type="AlphaFoldDB" id="A0AAN8S3P4"/>
<keyword evidence="2" id="KW-1133">Transmembrane helix</keyword>
<keyword evidence="2" id="KW-0472">Membrane</keyword>
<dbReference type="PANTHER" id="PTHR12335">
    <property type="entry name" value="TIPE PROTEIN TEMPERATURE-INDUCED PARALYTIC E"/>
    <property type="match status" value="1"/>
</dbReference>
<evidence type="ECO:0000313" key="4">
    <source>
        <dbReference type="Proteomes" id="UP001372834"/>
    </source>
</evidence>
<dbReference type="GO" id="GO:0005886">
    <property type="term" value="C:plasma membrane"/>
    <property type="evidence" value="ECO:0007669"/>
    <property type="project" value="TreeGrafter"/>
</dbReference>
<gene>
    <name evidence="3" type="ORF">RUM43_013814</name>
</gene>
<dbReference type="PANTHER" id="PTHR12335:SF5">
    <property type="entry name" value="IP20336P"/>
    <property type="match status" value="1"/>
</dbReference>
<dbReference type="Proteomes" id="UP001372834">
    <property type="component" value="Unassembled WGS sequence"/>
</dbReference>
<proteinExistence type="predicted"/>
<feature type="region of interest" description="Disordered" evidence="1">
    <location>
        <begin position="235"/>
        <end position="259"/>
    </location>
</feature>
<comment type="caution">
    <text evidence="3">The sequence shown here is derived from an EMBL/GenBank/DDBJ whole genome shotgun (WGS) entry which is preliminary data.</text>
</comment>
<sequence length="259" mass="29162">MGAKDGLMEAEDQCDAANVMGCEGVEPPVVPVQTLMEKAKFYASLCMGTTAIISVFAFLFLIPFIVDPAISTIVADYEQEPVTCKIVGHVYSEGLRNCTWASCREGCTTAVLKCHQITVSYSKVPYKNFDVTTDQKSIVWDVNETKFLINTEGCGYPPRINCSEFALQYGYQNVGKFIPCYYSKTYPEMVVARYSWDDNLRHLILALTIPTSLFVISISILTFWYCPGCQRNCSKKSARDKYPSKEDLNEDFGDDEEEY</sequence>
<evidence type="ECO:0000256" key="1">
    <source>
        <dbReference type="SAM" id="MobiDB-lite"/>
    </source>
</evidence>
<accession>A0AAN8S3P4</accession>
<feature type="compositionally biased region" description="Basic and acidic residues" evidence="1">
    <location>
        <begin position="237"/>
        <end position="247"/>
    </location>
</feature>
<keyword evidence="2" id="KW-0812">Transmembrane</keyword>
<dbReference type="EMBL" id="JAWJWE010000008">
    <property type="protein sequence ID" value="KAK6631750.1"/>
    <property type="molecule type" value="Genomic_DNA"/>
</dbReference>
<reference evidence="3 4" key="1">
    <citation type="submission" date="2023-10" db="EMBL/GenBank/DDBJ databases">
        <title>Genomes of two closely related lineages of the louse Polyplax serrata with different host specificities.</title>
        <authorList>
            <person name="Martinu J."/>
            <person name="Tarabai H."/>
            <person name="Stefka J."/>
            <person name="Hypsa V."/>
        </authorList>
    </citation>
    <scope>NUCLEOTIDE SEQUENCE [LARGE SCALE GENOMIC DNA]</scope>
    <source>
        <strain evidence="3">HR10_N</strain>
    </source>
</reference>
<dbReference type="GO" id="GO:0002028">
    <property type="term" value="P:regulation of sodium ion transport"/>
    <property type="evidence" value="ECO:0007669"/>
    <property type="project" value="TreeGrafter"/>
</dbReference>
<evidence type="ECO:0000256" key="2">
    <source>
        <dbReference type="SAM" id="Phobius"/>
    </source>
</evidence>